<comment type="caution">
    <text evidence="1">The sequence shown here is derived from an EMBL/GenBank/DDBJ whole genome shotgun (WGS) entry which is preliminary data.</text>
</comment>
<dbReference type="InterPro" id="IPR029063">
    <property type="entry name" value="SAM-dependent_MTases_sf"/>
</dbReference>
<organism evidence="1 2">
    <name type="scientific">Trypanosoma rangeli</name>
    <dbReference type="NCBI Taxonomy" id="5698"/>
    <lineage>
        <taxon>Eukaryota</taxon>
        <taxon>Discoba</taxon>
        <taxon>Euglenozoa</taxon>
        <taxon>Kinetoplastea</taxon>
        <taxon>Metakinetoplastina</taxon>
        <taxon>Trypanosomatida</taxon>
        <taxon>Trypanosomatidae</taxon>
        <taxon>Trypanosoma</taxon>
        <taxon>Herpetosoma</taxon>
    </lineage>
</organism>
<dbReference type="CDD" id="cd02440">
    <property type="entry name" value="AdoMet_MTases"/>
    <property type="match status" value="1"/>
</dbReference>
<dbReference type="VEuPathDB" id="TriTrypDB:TRSC58_00207"/>
<dbReference type="RefSeq" id="XP_029233436.1">
    <property type="nucleotide sequence ID" value="XM_029386802.1"/>
</dbReference>
<evidence type="ECO:0000313" key="1">
    <source>
        <dbReference type="EMBL" id="RNE95877.1"/>
    </source>
</evidence>
<dbReference type="OrthoDB" id="271127at2759"/>
<name>A0A3R7KJS9_TRYRA</name>
<proteinExistence type="predicted"/>
<dbReference type="Gene3D" id="3.40.50.150">
    <property type="entry name" value="Vaccinia Virus protein VP39"/>
    <property type="match status" value="1"/>
</dbReference>
<sequence>MGSLAMNGDVISDELALIGIKKEVMRSLPFWKSFAELREAYRRKPRVVSCDVVIKSRRTCSHFVGVDVLWVQSDVVLVSWRRPTKRNRTKELPSEYVEMQLSFGSMHFVHQNAHVSGGDHSYDLQSVVWLQRPEQLQCVAGNMLHFAFLVYGMLHFPQRNSSVTAPRTIIPPPTSAVLVLGMGGNSMEWGLRYILGEEAHIYIAEIEPAVVSTCRFAGLFKESANTHLCLCSAEETIQRCPEKCTFVFMDLFEPLGGNMINTMPLIQQAFDLLAPDGILLINEHSIPTVEHLLPLLHLFGDYNVQYINIRGCNESIIAATKPGSDTDGLGNRCSKRLAEEVLNAFEGIFPGWMPGKDYIKRSNVLYAKSHTLPLRARQWTS</sequence>
<dbReference type="OMA" id="LCRIPCK"/>
<evidence type="ECO:0000313" key="2">
    <source>
        <dbReference type="Proteomes" id="UP000283634"/>
    </source>
</evidence>
<dbReference type="AlphaFoldDB" id="A0A3R7KJS9"/>
<reference evidence="1 2" key="1">
    <citation type="journal article" date="2018" name="BMC Genomics">
        <title>Genomic comparison of Trypanosoma conorhini and Trypanosoma rangeli to Trypanosoma cruzi strains of high and low virulence.</title>
        <authorList>
            <person name="Bradwell K.R."/>
            <person name="Koparde V.N."/>
            <person name="Matveyev A.V."/>
            <person name="Serrano M.G."/>
            <person name="Alves J.M."/>
            <person name="Parikh H."/>
            <person name="Huang B."/>
            <person name="Lee V."/>
            <person name="Espinosa-Alvarez O."/>
            <person name="Ortiz P.A."/>
            <person name="Costa-Martins A.G."/>
            <person name="Teixeira M.M."/>
            <person name="Buck G.A."/>
        </authorList>
    </citation>
    <scope>NUCLEOTIDE SEQUENCE [LARGE SCALE GENOMIC DNA]</scope>
    <source>
        <strain evidence="1 2">AM80</strain>
    </source>
</reference>
<keyword evidence="2" id="KW-1185">Reference proteome</keyword>
<dbReference type="Proteomes" id="UP000283634">
    <property type="component" value="Unassembled WGS sequence"/>
</dbReference>
<gene>
    <name evidence="1" type="ORF">TraAM80_10162</name>
</gene>
<dbReference type="EMBL" id="MKGL01000781">
    <property type="protein sequence ID" value="RNE95877.1"/>
    <property type="molecule type" value="Genomic_DNA"/>
</dbReference>
<accession>A0A3R7KJS9</accession>
<dbReference type="GeneID" id="40334095"/>
<protein>
    <submittedName>
        <fullName evidence="1">Uncharacterized protein</fullName>
    </submittedName>
</protein>
<dbReference type="SUPFAM" id="SSF53335">
    <property type="entry name" value="S-adenosyl-L-methionine-dependent methyltransferases"/>
    <property type="match status" value="1"/>
</dbReference>